<dbReference type="InterPro" id="IPR000160">
    <property type="entry name" value="GGDEF_dom"/>
</dbReference>
<dbReference type="InterPro" id="IPR035965">
    <property type="entry name" value="PAS-like_dom_sf"/>
</dbReference>
<feature type="domain" description="GGDEF" evidence="4">
    <location>
        <begin position="307"/>
        <end position="440"/>
    </location>
</feature>
<dbReference type="InterPro" id="IPR035919">
    <property type="entry name" value="EAL_sf"/>
</dbReference>
<dbReference type="Pfam" id="PF00990">
    <property type="entry name" value="GGDEF"/>
    <property type="match status" value="1"/>
</dbReference>
<feature type="domain" description="PAS" evidence="1">
    <location>
        <begin position="150"/>
        <end position="196"/>
    </location>
</feature>
<dbReference type="SMART" id="SM00267">
    <property type="entry name" value="GGDEF"/>
    <property type="match status" value="1"/>
</dbReference>
<feature type="domain" description="PAS" evidence="1">
    <location>
        <begin position="27"/>
        <end position="71"/>
    </location>
</feature>
<dbReference type="SMART" id="SM00091">
    <property type="entry name" value="PAS"/>
    <property type="match status" value="2"/>
</dbReference>
<dbReference type="CDD" id="cd00130">
    <property type="entry name" value="PAS"/>
    <property type="match status" value="2"/>
</dbReference>
<sequence>MECGPVNILILLESKTIQTRRIEMQADEEMYRLIVNEISDGILVLDADFVARFANPAMLRILGYSPDELDGVWAGDLVWSEAEDLGRFAEETEKRRRGESGNYELRWRRKDGSARWSRISATARFDPDGQFDGSLIVFQDITERKRTDEALRLWASVFANSREGIAITDRNGIILDVNEAFVRITGYGREEVIGQNPRILQSGRHDSAFYAGMWESLYKASNWCGEIWNRRKDGEIYPQWLNISAVRDEESEVSHYISVFMDLSQIKSNEKRLELLAYFDPLTGLANRTLLADHMRMAIARSRRESTLFALGYLDLDGFKPVNDQFGHEVGDQFLQEIAKRIKSVVRGDDTVARLGGDEFVILVQGLRKPEECHHTFERLLAKLEEPIQLNGHHLTATGSIGVTLFPCDEADPDTLLRHADHAMYQAKEAGKNRIHLYDTEFDVEVRVQRELVERIEHALSEREFLLFYQPKVDLRRGRVIGVEALIRWQDPDRGLLPPSAFLPQIQNHLVSQKIDQWVLSEAVAQLMLWHAIGLDLSISVNVSGLSLQTHDFMNTLAKLLAAHPEINRSRLEIEVLETVALDDIEHISGIISRRQAEGIRFALDDFGTGYASLRYLKHLPADVLKIDQSFVRDMLNDEEDRVIVEGVIGLSRAFKREVVAEGVETLEHYLCLMELGCDFAQGFGIARPMPASEFLPWLENWLPPTEWVRHESGYNAAFSAHIGGSCA</sequence>
<dbReference type="AlphaFoldDB" id="Q5NWP7"/>
<dbReference type="PANTHER" id="PTHR44757">
    <property type="entry name" value="DIGUANYLATE CYCLASE DGCP"/>
    <property type="match status" value="1"/>
</dbReference>
<dbReference type="Gene3D" id="3.20.20.450">
    <property type="entry name" value="EAL domain"/>
    <property type="match status" value="1"/>
</dbReference>
<gene>
    <name evidence="5" type="ORF">p1B362</name>
</gene>
<dbReference type="NCBIfam" id="TIGR00254">
    <property type="entry name" value="GGDEF"/>
    <property type="match status" value="1"/>
</dbReference>
<dbReference type="FunFam" id="3.30.70.270:FF:000001">
    <property type="entry name" value="Diguanylate cyclase domain protein"/>
    <property type="match status" value="1"/>
</dbReference>
<dbReference type="KEGG" id="eba:p1B362"/>
<feature type="domain" description="PAC" evidence="2">
    <location>
        <begin position="223"/>
        <end position="275"/>
    </location>
</feature>
<dbReference type="NCBIfam" id="TIGR00229">
    <property type="entry name" value="sensory_box"/>
    <property type="match status" value="2"/>
</dbReference>
<dbReference type="InterPro" id="IPR029787">
    <property type="entry name" value="Nucleotide_cyclase"/>
</dbReference>
<dbReference type="PROSITE" id="PS50113">
    <property type="entry name" value="PAC"/>
    <property type="match status" value="2"/>
</dbReference>
<organism evidence="5 6">
    <name type="scientific">Aromatoleum aromaticum (strain DSM 19018 / LMG 30748 / EbN1)</name>
    <name type="common">Azoarcus sp. (strain EbN1)</name>
    <dbReference type="NCBI Taxonomy" id="76114"/>
    <lineage>
        <taxon>Bacteria</taxon>
        <taxon>Pseudomonadati</taxon>
        <taxon>Pseudomonadota</taxon>
        <taxon>Betaproteobacteria</taxon>
        <taxon>Rhodocyclales</taxon>
        <taxon>Rhodocyclaceae</taxon>
        <taxon>Aromatoleum</taxon>
    </lineage>
</organism>
<dbReference type="InterPro" id="IPR043128">
    <property type="entry name" value="Rev_trsase/Diguanyl_cyclase"/>
</dbReference>
<evidence type="ECO:0000259" key="4">
    <source>
        <dbReference type="PROSITE" id="PS50887"/>
    </source>
</evidence>
<evidence type="ECO:0000313" key="6">
    <source>
        <dbReference type="Proteomes" id="UP000006552"/>
    </source>
</evidence>
<dbReference type="InterPro" id="IPR052155">
    <property type="entry name" value="Biofilm_reg_signaling"/>
</dbReference>
<dbReference type="CDD" id="cd01948">
    <property type="entry name" value="EAL"/>
    <property type="match status" value="1"/>
</dbReference>
<dbReference type="InterPro" id="IPR001610">
    <property type="entry name" value="PAC"/>
</dbReference>
<dbReference type="SUPFAM" id="SSF55785">
    <property type="entry name" value="PYP-like sensor domain (PAS domain)"/>
    <property type="match status" value="2"/>
</dbReference>
<dbReference type="Proteomes" id="UP000006552">
    <property type="component" value="Plasmid 1"/>
</dbReference>
<feature type="domain" description="EAL" evidence="3">
    <location>
        <begin position="449"/>
        <end position="703"/>
    </location>
</feature>
<proteinExistence type="predicted"/>
<dbReference type="SUPFAM" id="SSF141868">
    <property type="entry name" value="EAL domain-like"/>
    <property type="match status" value="1"/>
</dbReference>
<protein>
    <submittedName>
        <fullName evidence="5">Sensory box protein</fullName>
    </submittedName>
</protein>
<dbReference type="SMART" id="SM00052">
    <property type="entry name" value="EAL"/>
    <property type="match status" value="1"/>
</dbReference>
<evidence type="ECO:0000259" key="1">
    <source>
        <dbReference type="PROSITE" id="PS50112"/>
    </source>
</evidence>
<keyword evidence="5" id="KW-0614">Plasmid</keyword>
<dbReference type="EMBL" id="CR555307">
    <property type="protein sequence ID" value="CAI10517.1"/>
    <property type="molecule type" value="Genomic_DNA"/>
</dbReference>
<dbReference type="PROSITE" id="PS50112">
    <property type="entry name" value="PAS"/>
    <property type="match status" value="2"/>
</dbReference>
<evidence type="ECO:0000259" key="2">
    <source>
        <dbReference type="PROSITE" id="PS50113"/>
    </source>
</evidence>
<dbReference type="InterPro" id="IPR000700">
    <property type="entry name" value="PAS-assoc_C"/>
</dbReference>
<keyword evidence="6" id="KW-1185">Reference proteome</keyword>
<dbReference type="InterPro" id="IPR000014">
    <property type="entry name" value="PAS"/>
</dbReference>
<dbReference type="GO" id="GO:0003824">
    <property type="term" value="F:catalytic activity"/>
    <property type="evidence" value="ECO:0007669"/>
    <property type="project" value="UniProtKB-ARBA"/>
</dbReference>
<accession>Q5NWP7</accession>
<name>Q5NWP7_AROAE</name>
<dbReference type="PROSITE" id="PS50887">
    <property type="entry name" value="GGDEF"/>
    <property type="match status" value="1"/>
</dbReference>
<dbReference type="SMART" id="SM00086">
    <property type="entry name" value="PAC"/>
    <property type="match status" value="2"/>
</dbReference>
<dbReference type="Gene3D" id="3.30.450.20">
    <property type="entry name" value="PAS domain"/>
    <property type="match status" value="2"/>
</dbReference>
<dbReference type="CDD" id="cd01949">
    <property type="entry name" value="GGDEF"/>
    <property type="match status" value="1"/>
</dbReference>
<evidence type="ECO:0000259" key="3">
    <source>
        <dbReference type="PROSITE" id="PS50883"/>
    </source>
</evidence>
<dbReference type="PANTHER" id="PTHR44757:SF2">
    <property type="entry name" value="BIOFILM ARCHITECTURE MAINTENANCE PROTEIN MBAA"/>
    <property type="match status" value="1"/>
</dbReference>
<dbReference type="Gene3D" id="3.30.70.270">
    <property type="match status" value="1"/>
</dbReference>
<evidence type="ECO:0000313" key="5">
    <source>
        <dbReference type="EMBL" id="CAI10517.1"/>
    </source>
</evidence>
<dbReference type="InterPro" id="IPR001633">
    <property type="entry name" value="EAL_dom"/>
</dbReference>
<dbReference type="PROSITE" id="PS50883">
    <property type="entry name" value="EAL"/>
    <property type="match status" value="1"/>
</dbReference>
<dbReference type="Pfam" id="PF00563">
    <property type="entry name" value="EAL"/>
    <property type="match status" value="1"/>
</dbReference>
<reference evidence="5 6" key="1">
    <citation type="journal article" date="2005" name="Arch. Microbiol.">
        <title>The genome sequence of an anaerobic aromatic-degrading denitrifying bacterium, strain EbN1.</title>
        <authorList>
            <person name="Rabus R."/>
            <person name="Kube M."/>
            <person name="Heider J."/>
            <person name="Beck A."/>
            <person name="Heitmann K."/>
            <person name="Widdel F."/>
            <person name="Reinhardt R."/>
        </authorList>
    </citation>
    <scope>NUCLEOTIDE SEQUENCE [LARGE SCALE GENOMIC DNA]</scope>
    <source>
        <strain evidence="5 6">EbN1</strain>
        <plasmid evidence="6">Plasmid pAzo1</plasmid>
    </source>
</reference>
<geneLocation type="plasmid" evidence="6">
    <name>pAzo1</name>
</geneLocation>
<feature type="domain" description="PAC" evidence="2">
    <location>
        <begin position="101"/>
        <end position="153"/>
    </location>
</feature>
<dbReference type="HOGENOM" id="CLU_000445_70_20_4"/>
<dbReference type="Pfam" id="PF13426">
    <property type="entry name" value="PAS_9"/>
    <property type="match status" value="2"/>
</dbReference>
<dbReference type="SUPFAM" id="SSF55073">
    <property type="entry name" value="Nucleotide cyclase"/>
    <property type="match status" value="1"/>
</dbReference>